<sequence>MFAQVFHLLRLVSNSLFTNHLLISFSPLRKSKPSSYSFFTTRYGFRLQFICNAPAFPTSVSLNSGIRALTLKIVIFGPVTPGQVWHFSHHLTYWNSPISQHSPYLKF</sequence>
<keyword evidence="2" id="KW-1185">Reference proteome</keyword>
<protein>
    <submittedName>
        <fullName evidence="1">Uncharacterized protein</fullName>
    </submittedName>
</protein>
<evidence type="ECO:0000313" key="1">
    <source>
        <dbReference type="EMBL" id="KAI4301477.1"/>
    </source>
</evidence>
<evidence type="ECO:0000313" key="2">
    <source>
        <dbReference type="Proteomes" id="UP000828941"/>
    </source>
</evidence>
<gene>
    <name evidence="1" type="ORF">L6164_034753</name>
</gene>
<organism evidence="1 2">
    <name type="scientific">Bauhinia variegata</name>
    <name type="common">Purple orchid tree</name>
    <name type="synonym">Phanera variegata</name>
    <dbReference type="NCBI Taxonomy" id="167791"/>
    <lineage>
        <taxon>Eukaryota</taxon>
        <taxon>Viridiplantae</taxon>
        <taxon>Streptophyta</taxon>
        <taxon>Embryophyta</taxon>
        <taxon>Tracheophyta</taxon>
        <taxon>Spermatophyta</taxon>
        <taxon>Magnoliopsida</taxon>
        <taxon>eudicotyledons</taxon>
        <taxon>Gunneridae</taxon>
        <taxon>Pentapetalae</taxon>
        <taxon>rosids</taxon>
        <taxon>fabids</taxon>
        <taxon>Fabales</taxon>
        <taxon>Fabaceae</taxon>
        <taxon>Cercidoideae</taxon>
        <taxon>Cercideae</taxon>
        <taxon>Bauhiniinae</taxon>
        <taxon>Bauhinia</taxon>
    </lineage>
</organism>
<name>A0ACB9KWJ5_BAUVA</name>
<proteinExistence type="predicted"/>
<dbReference type="Proteomes" id="UP000828941">
    <property type="component" value="Chromosome 13"/>
</dbReference>
<comment type="caution">
    <text evidence="1">The sequence shown here is derived from an EMBL/GenBank/DDBJ whole genome shotgun (WGS) entry which is preliminary data.</text>
</comment>
<reference evidence="1 2" key="1">
    <citation type="journal article" date="2022" name="DNA Res.">
        <title>Chromosomal-level genome assembly of the orchid tree Bauhinia variegata (Leguminosae; Cercidoideae) supports the allotetraploid origin hypothesis of Bauhinia.</title>
        <authorList>
            <person name="Zhong Y."/>
            <person name="Chen Y."/>
            <person name="Zheng D."/>
            <person name="Pang J."/>
            <person name="Liu Y."/>
            <person name="Luo S."/>
            <person name="Meng S."/>
            <person name="Qian L."/>
            <person name="Wei D."/>
            <person name="Dai S."/>
            <person name="Zhou R."/>
        </authorList>
    </citation>
    <scope>NUCLEOTIDE SEQUENCE [LARGE SCALE GENOMIC DNA]</scope>
    <source>
        <strain evidence="1">BV-YZ2020</strain>
    </source>
</reference>
<dbReference type="EMBL" id="CM039438">
    <property type="protein sequence ID" value="KAI4301477.1"/>
    <property type="molecule type" value="Genomic_DNA"/>
</dbReference>
<accession>A0ACB9KWJ5</accession>